<gene>
    <name evidence="4" type="ORF">TR113996</name>
</gene>
<name>A0A0X3P8Y0_SCHSO</name>
<dbReference type="AlphaFoldDB" id="A0A0X3P8Y0"/>
<dbReference type="SUPFAM" id="SSF48726">
    <property type="entry name" value="Immunoglobulin"/>
    <property type="match status" value="1"/>
</dbReference>
<feature type="chain" id="PRO_5007440434" description="Ig-like domain-containing protein" evidence="3">
    <location>
        <begin position="17"/>
        <end position="339"/>
    </location>
</feature>
<dbReference type="InterPro" id="IPR013783">
    <property type="entry name" value="Ig-like_fold"/>
</dbReference>
<sequence>MSFWIILIISIEAVLCQSGVQIMQLPETRPVYLGKPAALKCVILHPMPPTSFSIIFKRGADIISEKCEAYKKNLYEVDCEPQNGSERQTYTLKIKSVSWQDRGRWLCVFGGHSSGLDLEVYAPPEVLPISVYGSKLLPSSQSSSSSSSASGPDAVVAGRPSDPVLHDGELPLTYGLGTRTNPYDLRSGLQLHLTCGTACGHPRTELTWTAANRTDIQPKKLLAESIIDAAPCNGSEATNHMTTTRSELVVHCASPPLVGLNRLECTATGDYDVSGLTKHVFVLCPGGEKALLLTGGEMIGIAVGSCIALGFLISGCILFRRRGKETEVIPNGFARGQMV</sequence>
<feature type="signal peptide" evidence="3">
    <location>
        <begin position="1"/>
        <end position="16"/>
    </location>
</feature>
<reference evidence="4" key="1">
    <citation type="submission" date="2016-01" db="EMBL/GenBank/DDBJ databases">
        <title>Reference transcriptome for the parasite Schistocephalus solidus: insights into the molecular evolution of parasitism.</title>
        <authorList>
            <person name="Hebert F.O."/>
            <person name="Grambauer S."/>
            <person name="Barber I."/>
            <person name="Landry C.R."/>
            <person name="Aubin-Horth N."/>
        </authorList>
    </citation>
    <scope>NUCLEOTIDE SEQUENCE</scope>
</reference>
<evidence type="ECO:0000256" key="3">
    <source>
        <dbReference type="SAM" id="SignalP"/>
    </source>
</evidence>
<dbReference type="EMBL" id="GEEE01005070">
    <property type="protein sequence ID" value="JAP58155.1"/>
    <property type="molecule type" value="Transcribed_RNA"/>
</dbReference>
<dbReference type="Gene3D" id="2.60.40.10">
    <property type="entry name" value="Immunoglobulins"/>
    <property type="match status" value="1"/>
</dbReference>
<keyword evidence="3" id="KW-0732">Signal</keyword>
<organism evidence="4">
    <name type="scientific">Schistocephalus solidus</name>
    <name type="common">Tapeworm</name>
    <dbReference type="NCBI Taxonomy" id="70667"/>
    <lineage>
        <taxon>Eukaryota</taxon>
        <taxon>Metazoa</taxon>
        <taxon>Spiralia</taxon>
        <taxon>Lophotrochozoa</taxon>
        <taxon>Platyhelminthes</taxon>
        <taxon>Cestoda</taxon>
        <taxon>Eucestoda</taxon>
        <taxon>Diphyllobothriidea</taxon>
        <taxon>Diphyllobothriidae</taxon>
        <taxon>Schistocephalus</taxon>
    </lineage>
</organism>
<accession>A0A0X3P8Y0</accession>
<keyword evidence="2" id="KW-1133">Transmembrane helix</keyword>
<evidence type="ECO:0000256" key="1">
    <source>
        <dbReference type="SAM" id="MobiDB-lite"/>
    </source>
</evidence>
<keyword evidence="2" id="KW-0812">Transmembrane</keyword>
<keyword evidence="2" id="KW-0472">Membrane</keyword>
<evidence type="ECO:0008006" key="5">
    <source>
        <dbReference type="Google" id="ProtNLM"/>
    </source>
</evidence>
<feature type="region of interest" description="Disordered" evidence="1">
    <location>
        <begin position="142"/>
        <end position="162"/>
    </location>
</feature>
<proteinExistence type="predicted"/>
<feature type="transmembrane region" description="Helical" evidence="2">
    <location>
        <begin position="298"/>
        <end position="319"/>
    </location>
</feature>
<evidence type="ECO:0000313" key="4">
    <source>
        <dbReference type="EMBL" id="JAP48309.1"/>
    </source>
</evidence>
<dbReference type="InterPro" id="IPR036179">
    <property type="entry name" value="Ig-like_dom_sf"/>
</dbReference>
<protein>
    <recommendedName>
        <fullName evidence="5">Ig-like domain-containing protein</fullName>
    </recommendedName>
</protein>
<evidence type="ECO:0000256" key="2">
    <source>
        <dbReference type="SAM" id="Phobius"/>
    </source>
</evidence>
<dbReference type="EMBL" id="GEEE01014916">
    <property type="protein sequence ID" value="JAP48309.1"/>
    <property type="molecule type" value="Transcribed_RNA"/>
</dbReference>